<feature type="domain" description="POTRA" evidence="10">
    <location>
        <begin position="360"/>
        <end position="433"/>
    </location>
</feature>
<keyword evidence="3 8" id="KW-0812">Transmembrane</keyword>
<keyword evidence="6 8" id="KW-0472">Membrane</keyword>
<feature type="signal peptide" evidence="8">
    <location>
        <begin position="1"/>
        <end position="38"/>
    </location>
</feature>
<sequence length="788" mass="86072" precursor="true">MKAGSKFLNAVSAFALSASVVASGAGVLVLASAPSAEAAVIRNVQVRGAQRAGEEAVRSNLTIRPGVSFSNNDIDESVRRLYSTGYFSDVRISVSGSTLVVTVSENELVNQVVFNGNRKITDEKLQAAVQTQPLGPYSQTMINADIERLREAYRAIGRSDVEITTQTAPVGQGRVNLAFVINEGDRTKIADINFVGNQAYGDGRLKSVIITKESGPLSFLTRKDVYSEDKLRADEDALRQFYYNHGYPDFRVISSEAVLDEADNKYNITFTVEEGQRYQYGAIGVESTVEGISSEDLQGLVQTRAGNTYDAREIQKTMEAISKRVAAAGYPFARVTPRGDRNMENHTIGVSYLVDQGERAYVERIEIRGNTRTRDYVVRREFDFSEGDAFNQEMISRAKRRLEALGYFTTVNISTAQGSAPDRVVVVVDVEDQPTGSFGIGAGYSAGGDGFILEASIEEKNFLGRGQFIRVAVGGGLDDARSYNISFTEPYFLGYRLAAGFDLFKSSTSSNDYYDYEEQGVTLRVTAPITEDLATTFRYTYKEIKYENDGAFGADGDPATTADNRVSDPYIDLIDGSPWVQSSVSQTLTYNTLDSQTLPREGIYATFTHEYAGLGGDSEFYKISARARYFQTLSTEADLIGSIAVGAGHVFSTGGDLNVFDQFTIGGRQIRGFENDGIGPRTTEHGDSLGGTTYFTASAEVSMPMPAFPEDFGLRAAFFADAGTLYGNDVNPGTTGVEGTGMSWRASVGAGIMWASPFGNIRFDYAQPIVKEDFDETQEFRFSMANQF</sequence>
<dbReference type="SUPFAM" id="SSF56935">
    <property type="entry name" value="Porins"/>
    <property type="match status" value="1"/>
</dbReference>
<reference evidence="12" key="1">
    <citation type="submission" date="2017-04" db="EMBL/GenBank/DDBJ databases">
        <authorList>
            <person name="Varghese N."/>
            <person name="Submissions S."/>
        </authorList>
    </citation>
    <scope>NUCLEOTIDE SEQUENCE [LARGE SCALE GENOMIC DNA]</scope>
    <source>
        <strain evidence="12">B4P</strain>
    </source>
</reference>
<keyword evidence="12" id="KW-1185">Reference proteome</keyword>
<name>A0A1X7GBF3_9HYPH</name>
<dbReference type="InterPro" id="IPR034746">
    <property type="entry name" value="POTRA"/>
</dbReference>
<dbReference type="PROSITE" id="PS51779">
    <property type="entry name" value="POTRA"/>
    <property type="match status" value="4"/>
</dbReference>
<comment type="function">
    <text evidence="8">Part of the outer membrane protein assembly complex, which is involved in assembly and insertion of beta-barrel proteins into the outer membrane.</text>
</comment>
<feature type="domain" description="POTRA" evidence="10">
    <location>
        <begin position="107"/>
        <end position="184"/>
    </location>
</feature>
<evidence type="ECO:0000256" key="5">
    <source>
        <dbReference type="ARBA" id="ARBA00022737"/>
    </source>
</evidence>
<comment type="subunit">
    <text evidence="8">Part of the Bam complex.</text>
</comment>
<dbReference type="AlphaFoldDB" id="A0A1X7GBF3"/>
<dbReference type="NCBIfam" id="TIGR03303">
    <property type="entry name" value="OM_YaeT"/>
    <property type="match status" value="1"/>
</dbReference>
<dbReference type="PANTHER" id="PTHR12815">
    <property type="entry name" value="SORTING AND ASSEMBLY MACHINERY SAMM50 PROTEIN FAMILY MEMBER"/>
    <property type="match status" value="1"/>
</dbReference>
<evidence type="ECO:0000256" key="7">
    <source>
        <dbReference type="ARBA" id="ARBA00023237"/>
    </source>
</evidence>
<dbReference type="Pfam" id="PF07244">
    <property type="entry name" value="POTRA"/>
    <property type="match status" value="5"/>
</dbReference>
<evidence type="ECO:0000256" key="4">
    <source>
        <dbReference type="ARBA" id="ARBA00022729"/>
    </source>
</evidence>
<evidence type="ECO:0000256" key="1">
    <source>
        <dbReference type="ARBA" id="ARBA00004370"/>
    </source>
</evidence>
<dbReference type="Gene3D" id="3.10.20.310">
    <property type="entry name" value="membrane protein fhac"/>
    <property type="match status" value="5"/>
</dbReference>
<dbReference type="Gene3D" id="2.40.160.50">
    <property type="entry name" value="membrane protein fhac: a member of the omp85/tpsb transporter family"/>
    <property type="match status" value="1"/>
</dbReference>
<evidence type="ECO:0000256" key="2">
    <source>
        <dbReference type="ARBA" id="ARBA00022452"/>
    </source>
</evidence>
<comment type="subcellular location">
    <subcellularLocation>
        <location evidence="8">Cell outer membrane</location>
    </subcellularLocation>
    <subcellularLocation>
        <location evidence="1">Membrane</location>
    </subcellularLocation>
</comment>
<accession>A0A1X7GBF3</accession>
<evidence type="ECO:0000256" key="8">
    <source>
        <dbReference type="HAMAP-Rule" id="MF_01430"/>
    </source>
</evidence>
<dbReference type="InterPro" id="IPR039910">
    <property type="entry name" value="D15-like"/>
</dbReference>
<evidence type="ECO:0000256" key="6">
    <source>
        <dbReference type="ARBA" id="ARBA00023136"/>
    </source>
</evidence>
<dbReference type="Pfam" id="PF01103">
    <property type="entry name" value="Omp85"/>
    <property type="match status" value="1"/>
</dbReference>
<dbReference type="Proteomes" id="UP000192903">
    <property type="component" value="Unassembled WGS sequence"/>
</dbReference>
<keyword evidence="2 8" id="KW-1134">Transmembrane beta strand</keyword>
<dbReference type="EMBL" id="FXAF01000011">
    <property type="protein sequence ID" value="SMF67208.1"/>
    <property type="molecule type" value="Genomic_DNA"/>
</dbReference>
<keyword evidence="5 8" id="KW-0677">Repeat</keyword>
<evidence type="ECO:0000256" key="3">
    <source>
        <dbReference type="ARBA" id="ARBA00022692"/>
    </source>
</evidence>
<evidence type="ECO:0000256" key="9">
    <source>
        <dbReference type="NCBIfam" id="TIGR03303"/>
    </source>
</evidence>
<keyword evidence="4 8" id="KW-0732">Signal</keyword>
<dbReference type="InterPro" id="IPR023707">
    <property type="entry name" value="OM_assembly_BamA"/>
</dbReference>
<protein>
    <recommendedName>
        <fullName evidence="8 9">Outer membrane protein assembly factor BamA</fullName>
    </recommendedName>
</protein>
<dbReference type="GO" id="GO:0051205">
    <property type="term" value="P:protein insertion into membrane"/>
    <property type="evidence" value="ECO:0007669"/>
    <property type="project" value="UniProtKB-UniRule"/>
</dbReference>
<feature type="domain" description="POTRA" evidence="10">
    <location>
        <begin position="39"/>
        <end position="106"/>
    </location>
</feature>
<evidence type="ECO:0000259" key="10">
    <source>
        <dbReference type="PROSITE" id="PS51779"/>
    </source>
</evidence>
<evidence type="ECO:0000313" key="11">
    <source>
        <dbReference type="EMBL" id="SMF67208.1"/>
    </source>
</evidence>
<gene>
    <name evidence="8" type="primary">bamA</name>
    <name evidence="11" type="ORF">SAMN02982989_3552</name>
</gene>
<dbReference type="PIRSF" id="PIRSF006076">
    <property type="entry name" value="OM_assembly_OMP85"/>
    <property type="match status" value="1"/>
</dbReference>
<dbReference type="GO" id="GO:0043165">
    <property type="term" value="P:Gram-negative-bacterium-type cell outer membrane assembly"/>
    <property type="evidence" value="ECO:0007669"/>
    <property type="project" value="UniProtKB-UniRule"/>
</dbReference>
<dbReference type="RefSeq" id="WP_085424230.1">
    <property type="nucleotide sequence ID" value="NZ_FXAF01000011.1"/>
</dbReference>
<comment type="similarity">
    <text evidence="8">Belongs to the BamA family.</text>
</comment>
<dbReference type="OrthoDB" id="9803054at2"/>
<feature type="chain" id="PRO_5010892400" description="Outer membrane protein assembly factor BamA" evidence="8">
    <location>
        <begin position="39"/>
        <end position="788"/>
    </location>
</feature>
<dbReference type="PANTHER" id="PTHR12815:SF23">
    <property type="entry name" value="OUTER MEMBRANE PROTEIN ASSEMBLY FACTOR BAMA"/>
    <property type="match status" value="1"/>
</dbReference>
<dbReference type="InterPro" id="IPR000184">
    <property type="entry name" value="Bac_surfAg_D15"/>
</dbReference>
<feature type="domain" description="POTRA" evidence="10">
    <location>
        <begin position="187"/>
        <end position="275"/>
    </location>
</feature>
<evidence type="ECO:0000313" key="12">
    <source>
        <dbReference type="Proteomes" id="UP000192903"/>
    </source>
</evidence>
<dbReference type="GO" id="GO:0009279">
    <property type="term" value="C:cell outer membrane"/>
    <property type="evidence" value="ECO:0007669"/>
    <property type="project" value="UniProtKB-SubCell"/>
</dbReference>
<keyword evidence="7 8" id="KW-0998">Cell outer membrane</keyword>
<dbReference type="STRING" id="464029.SAMN02982989_3552"/>
<organism evidence="11 12">
    <name type="scientific">Xaviernesmea oryzae</name>
    <dbReference type="NCBI Taxonomy" id="464029"/>
    <lineage>
        <taxon>Bacteria</taxon>
        <taxon>Pseudomonadati</taxon>
        <taxon>Pseudomonadota</taxon>
        <taxon>Alphaproteobacteria</taxon>
        <taxon>Hyphomicrobiales</taxon>
        <taxon>Rhizobiaceae</taxon>
        <taxon>Rhizobium/Agrobacterium group</taxon>
        <taxon>Xaviernesmea</taxon>
    </lineage>
</organism>
<dbReference type="HAMAP" id="MF_01430">
    <property type="entry name" value="OM_assembly_BamA"/>
    <property type="match status" value="1"/>
</dbReference>
<dbReference type="InterPro" id="IPR010827">
    <property type="entry name" value="BamA/TamA_POTRA"/>
</dbReference>
<proteinExistence type="inferred from homology"/>